<dbReference type="PROSITE" id="PS51257">
    <property type="entry name" value="PROKAR_LIPOPROTEIN"/>
    <property type="match status" value="1"/>
</dbReference>
<evidence type="ECO:0000313" key="1">
    <source>
        <dbReference type="EMBL" id="NYZ61442.1"/>
    </source>
</evidence>
<dbReference type="Proteomes" id="UP000589896">
    <property type="component" value="Unassembled WGS sequence"/>
</dbReference>
<organism evidence="1 2">
    <name type="scientific">Luteimonas deserti</name>
    <dbReference type="NCBI Taxonomy" id="2752306"/>
    <lineage>
        <taxon>Bacteria</taxon>
        <taxon>Pseudomonadati</taxon>
        <taxon>Pseudomonadota</taxon>
        <taxon>Gammaproteobacteria</taxon>
        <taxon>Lysobacterales</taxon>
        <taxon>Lysobacteraceae</taxon>
        <taxon>Luteimonas</taxon>
    </lineage>
</organism>
<proteinExistence type="predicted"/>
<name>A0A7Z0QPG8_9GAMM</name>
<accession>A0A7Z0QPG8</accession>
<evidence type="ECO:0000313" key="2">
    <source>
        <dbReference type="Proteomes" id="UP000589896"/>
    </source>
</evidence>
<comment type="caution">
    <text evidence="1">The sequence shown here is derived from an EMBL/GenBank/DDBJ whole genome shotgun (WGS) entry which is preliminary data.</text>
</comment>
<dbReference type="AlphaFoldDB" id="A0A7Z0QPG8"/>
<reference evidence="1 2" key="1">
    <citation type="submission" date="2020-07" db="EMBL/GenBank/DDBJ databases">
        <title>isolation of Luteimonas sp. SJ-16.</title>
        <authorList>
            <person name="Huang X.-X."/>
            <person name="Xu L."/>
            <person name="Sun J.-Q."/>
        </authorList>
    </citation>
    <scope>NUCLEOTIDE SEQUENCE [LARGE SCALE GENOMIC DNA]</scope>
    <source>
        <strain evidence="1 2">SJ-16</strain>
    </source>
</reference>
<dbReference type="RefSeq" id="WP_180543206.1">
    <property type="nucleotide sequence ID" value="NZ_JACCJZ010000004.1"/>
</dbReference>
<protein>
    <submittedName>
        <fullName evidence="1">Uncharacterized protein</fullName>
    </submittedName>
</protein>
<keyword evidence="2" id="KW-1185">Reference proteome</keyword>
<gene>
    <name evidence="1" type="ORF">H0E82_01505</name>
</gene>
<sequence length="135" mass="14101">MKWILYAALAIVGACSLLWVGTRAGDAGGDESPTTFVFVRIPESIWPVERGEKYEDPLDAALVRAGVGGVTGGGSQLGDPGPDGAPVIAWVGIDVELDDLERGLPLLKSELARLGAPPGTALDYTRNGRNVTDTL</sequence>
<dbReference type="EMBL" id="JACCJZ010000004">
    <property type="protein sequence ID" value="NYZ61442.1"/>
    <property type="molecule type" value="Genomic_DNA"/>
</dbReference>